<feature type="compositionally biased region" description="Low complexity" evidence="1">
    <location>
        <begin position="116"/>
        <end position="127"/>
    </location>
</feature>
<feature type="compositionally biased region" description="Basic residues" evidence="1">
    <location>
        <begin position="102"/>
        <end position="115"/>
    </location>
</feature>
<dbReference type="AlphaFoldDB" id="A0A6J4KBE8"/>
<protein>
    <submittedName>
        <fullName evidence="2">Transcriptional regulator</fullName>
    </submittedName>
</protein>
<sequence length="127" mass="13717">EGRAGRAPRHALDVSTFVVVYSRRAHARPRHQPRARRGALPRLVRRDAPRHPRDAARRRAVRLRPAGGPRGGAVAAVVPPARAARGRPRHRPQGGTLVVLRRGARGARRGARRGGRAPPRGAARAPG</sequence>
<evidence type="ECO:0000313" key="2">
    <source>
        <dbReference type="EMBL" id="CAA9300710.1"/>
    </source>
</evidence>
<feature type="compositionally biased region" description="Basic residues" evidence="1">
    <location>
        <begin position="25"/>
        <end position="39"/>
    </location>
</feature>
<feature type="compositionally biased region" description="Low complexity" evidence="1">
    <location>
        <begin position="63"/>
        <end position="83"/>
    </location>
</feature>
<gene>
    <name evidence="2" type="ORF">AVDCRST_MAG40-335</name>
</gene>
<evidence type="ECO:0000256" key="1">
    <source>
        <dbReference type="SAM" id="MobiDB-lite"/>
    </source>
</evidence>
<organism evidence="2">
    <name type="scientific">uncultured Gemmatimonadaceae bacterium</name>
    <dbReference type="NCBI Taxonomy" id="246130"/>
    <lineage>
        <taxon>Bacteria</taxon>
        <taxon>Pseudomonadati</taxon>
        <taxon>Gemmatimonadota</taxon>
        <taxon>Gemmatimonadia</taxon>
        <taxon>Gemmatimonadales</taxon>
        <taxon>Gemmatimonadaceae</taxon>
        <taxon>environmental samples</taxon>
    </lineage>
</organism>
<reference evidence="2" key="1">
    <citation type="submission" date="2020-02" db="EMBL/GenBank/DDBJ databases">
        <authorList>
            <person name="Meier V. D."/>
        </authorList>
    </citation>
    <scope>NUCLEOTIDE SEQUENCE</scope>
    <source>
        <strain evidence="2">AVDCRST_MAG40</strain>
    </source>
</reference>
<feature type="compositionally biased region" description="Basic and acidic residues" evidence="1">
    <location>
        <begin position="44"/>
        <end position="57"/>
    </location>
</feature>
<dbReference type="EMBL" id="CADCTX010000095">
    <property type="protein sequence ID" value="CAA9300710.1"/>
    <property type="molecule type" value="Genomic_DNA"/>
</dbReference>
<proteinExistence type="predicted"/>
<accession>A0A6J4KBE8</accession>
<feature type="non-terminal residue" evidence="2">
    <location>
        <position position="1"/>
    </location>
</feature>
<name>A0A6J4KBE8_9BACT</name>
<feature type="non-terminal residue" evidence="2">
    <location>
        <position position="127"/>
    </location>
</feature>
<feature type="region of interest" description="Disordered" evidence="1">
    <location>
        <begin position="25"/>
        <end position="127"/>
    </location>
</feature>